<dbReference type="EMBL" id="VBPB01000003">
    <property type="protein sequence ID" value="TMQ74294.1"/>
    <property type="molecule type" value="Genomic_DNA"/>
</dbReference>
<dbReference type="Gene3D" id="3.40.190.10">
    <property type="entry name" value="Periplasmic binding protein-like II"/>
    <property type="match status" value="2"/>
</dbReference>
<dbReference type="PANTHER" id="PTHR30061">
    <property type="entry name" value="MALTOSE-BINDING PERIPLASMIC PROTEIN"/>
    <property type="match status" value="1"/>
</dbReference>
<dbReference type="SUPFAM" id="SSF53850">
    <property type="entry name" value="Periplasmic binding protein-like II"/>
    <property type="match status" value="1"/>
</dbReference>
<reference evidence="4 5" key="1">
    <citation type="journal article" date="2019" name="Nat. Microbiol.">
        <title>Mediterranean grassland soil C-N compound turnover is dependent on rainfall and depth, and is mediated by genomically divergent microorganisms.</title>
        <authorList>
            <person name="Diamond S."/>
            <person name="Andeer P.F."/>
            <person name="Li Z."/>
            <person name="Crits-Christoph A."/>
            <person name="Burstein D."/>
            <person name="Anantharaman K."/>
            <person name="Lane K.R."/>
            <person name="Thomas B.C."/>
            <person name="Pan C."/>
            <person name="Northen T.R."/>
            <person name="Banfield J.F."/>
        </authorList>
    </citation>
    <scope>NUCLEOTIDE SEQUENCE [LARGE SCALE GENOMIC DNA]</scope>
    <source>
        <strain evidence="4">WS_11</strain>
    </source>
</reference>
<accession>A0A538UEI0</accession>
<evidence type="ECO:0000256" key="2">
    <source>
        <dbReference type="ARBA" id="ARBA00022448"/>
    </source>
</evidence>
<protein>
    <submittedName>
        <fullName evidence="4">ABC transporter substrate-binding protein</fullName>
    </submittedName>
</protein>
<dbReference type="GO" id="GO:0055052">
    <property type="term" value="C:ATP-binding cassette (ABC) transporter complex, substrate-binding subunit-containing"/>
    <property type="evidence" value="ECO:0007669"/>
    <property type="project" value="TreeGrafter"/>
</dbReference>
<dbReference type="Pfam" id="PF01547">
    <property type="entry name" value="SBP_bac_1"/>
    <property type="match status" value="1"/>
</dbReference>
<comment type="caution">
    <text evidence="4">The sequence shown here is derived from an EMBL/GenBank/DDBJ whole genome shotgun (WGS) entry which is preliminary data.</text>
</comment>
<name>A0A538UEI0_UNCEI</name>
<evidence type="ECO:0000256" key="3">
    <source>
        <dbReference type="ARBA" id="ARBA00022729"/>
    </source>
</evidence>
<evidence type="ECO:0000256" key="1">
    <source>
        <dbReference type="ARBA" id="ARBA00008520"/>
    </source>
</evidence>
<dbReference type="InterPro" id="IPR006059">
    <property type="entry name" value="SBP"/>
</dbReference>
<organism evidence="4 5">
    <name type="scientific">Eiseniibacteriota bacterium</name>
    <dbReference type="NCBI Taxonomy" id="2212470"/>
    <lineage>
        <taxon>Bacteria</taxon>
        <taxon>Candidatus Eiseniibacteriota</taxon>
    </lineage>
</organism>
<dbReference type="AlphaFoldDB" id="A0A538UEI0"/>
<comment type="similarity">
    <text evidence="1">Belongs to the bacterial solute-binding protein 1 family.</text>
</comment>
<sequence length="434" mass="47967">MRTSPAGNGHSFGNLVLAIALAVAGWNRFAAASRRHAETAVIRVMVPASERPFWRPIAERFARTHPGARVELVEGAESTDLREDLYTASLLARDPTFDLVYMDVTWTAKFAAAGWLRPLDRLFTAAECESLLPVALAAGRYSGRLYRIPVRTDVGVLYCRRDLLEAARLPAPQTMDQLFATAKRLQSPPSRWGFVWQGKQYEGLVCNYLELLSGCGGFWVDPETQEVGLDRPEARRALSFMVRCLAADGISPPGATTYQEEESRRLFQDGRAVFLRNWPYVWSLAQAGDSPVRDRIDVVPMVHEPGRRGWSTLGGWGLGLSSYSRHPGLAADLVRIVISLEGQRWLCARTGFAPARREAYRDPELLAANPFLVRIGALHQHALARPTIPRYDMASDILQRHLSAALTGGETVSGALAAAAQETRRVLGPRVPGR</sequence>
<dbReference type="GO" id="GO:0042956">
    <property type="term" value="P:maltodextrin transmembrane transport"/>
    <property type="evidence" value="ECO:0007669"/>
    <property type="project" value="TreeGrafter"/>
</dbReference>
<dbReference type="CDD" id="cd14750">
    <property type="entry name" value="PBP2_TMBP"/>
    <property type="match status" value="1"/>
</dbReference>
<dbReference type="PANTHER" id="PTHR30061:SF50">
    <property type="entry name" value="MALTOSE_MALTODEXTRIN-BINDING PERIPLASMIC PROTEIN"/>
    <property type="match status" value="1"/>
</dbReference>
<dbReference type="Proteomes" id="UP000319771">
    <property type="component" value="Unassembled WGS sequence"/>
</dbReference>
<proteinExistence type="inferred from homology"/>
<dbReference type="GO" id="GO:1901982">
    <property type="term" value="F:maltose binding"/>
    <property type="evidence" value="ECO:0007669"/>
    <property type="project" value="TreeGrafter"/>
</dbReference>
<dbReference type="GO" id="GO:0015768">
    <property type="term" value="P:maltose transport"/>
    <property type="evidence" value="ECO:0007669"/>
    <property type="project" value="TreeGrafter"/>
</dbReference>
<keyword evidence="2" id="KW-0813">Transport</keyword>
<gene>
    <name evidence="4" type="ORF">E6K81_00230</name>
</gene>
<keyword evidence="3" id="KW-0732">Signal</keyword>
<evidence type="ECO:0000313" key="5">
    <source>
        <dbReference type="Proteomes" id="UP000319771"/>
    </source>
</evidence>
<evidence type="ECO:0000313" key="4">
    <source>
        <dbReference type="EMBL" id="TMQ74294.1"/>
    </source>
</evidence>